<dbReference type="Proteomes" id="UP000053791">
    <property type="component" value="Unassembled WGS sequence"/>
</dbReference>
<dbReference type="EMBL" id="LQBQ01000035">
    <property type="protein sequence ID" value="KUJ76558.1"/>
    <property type="molecule type" value="Genomic_DNA"/>
</dbReference>
<feature type="domain" description="Calcineurin-like phosphoesterase" evidence="3">
    <location>
        <begin position="13"/>
        <end position="247"/>
    </location>
</feature>
<dbReference type="GO" id="GO:0016787">
    <property type="term" value="F:hydrolase activity"/>
    <property type="evidence" value="ECO:0007669"/>
    <property type="project" value="UniProtKB-KW"/>
</dbReference>
<dbReference type="SUPFAM" id="SSF55816">
    <property type="entry name" value="5'-nucleotidase (syn. UDP-sugar hydrolase), C-terminal domain"/>
    <property type="match status" value="1"/>
</dbReference>
<dbReference type="InterPro" id="IPR004843">
    <property type="entry name" value="Calcineurin-like_PHP"/>
</dbReference>
<evidence type="ECO:0000313" key="6">
    <source>
        <dbReference type="Proteomes" id="UP000053791"/>
    </source>
</evidence>
<dbReference type="STRING" id="1685379.AVO45_12295"/>
<organism evidence="5 6">
    <name type="scientific">Ruegeria marisrubri</name>
    <dbReference type="NCBI Taxonomy" id="1685379"/>
    <lineage>
        <taxon>Bacteria</taxon>
        <taxon>Pseudomonadati</taxon>
        <taxon>Pseudomonadota</taxon>
        <taxon>Alphaproteobacteria</taxon>
        <taxon>Rhodobacterales</taxon>
        <taxon>Roseobacteraceae</taxon>
        <taxon>Ruegeria</taxon>
    </lineage>
</organism>
<keyword evidence="2" id="KW-0378">Hydrolase</keyword>
<proteinExistence type="inferred from homology"/>
<dbReference type="PANTHER" id="PTHR11575:SF6">
    <property type="entry name" value="2',3'-CYCLIC-NUCLEOTIDE 2'-PHOSPHODIESTERASE_3'-NUCLEOTIDASE"/>
    <property type="match status" value="1"/>
</dbReference>
<evidence type="ECO:0000259" key="3">
    <source>
        <dbReference type="Pfam" id="PF00149"/>
    </source>
</evidence>
<name>A0A0X3TLE4_9RHOB</name>
<accession>A0A0X3TLE4</accession>
<keyword evidence="2" id="KW-0547">Nucleotide-binding</keyword>
<dbReference type="AlphaFoldDB" id="A0A0X3TLE4"/>
<comment type="caution">
    <text evidence="5">The sequence shown here is derived from an EMBL/GenBank/DDBJ whole genome shotgun (WGS) entry which is preliminary data.</text>
</comment>
<dbReference type="SUPFAM" id="SSF56300">
    <property type="entry name" value="Metallo-dependent phosphatases"/>
    <property type="match status" value="1"/>
</dbReference>
<feature type="domain" description="5'-Nucleotidase C-terminal" evidence="4">
    <location>
        <begin position="411"/>
        <end position="544"/>
    </location>
</feature>
<dbReference type="Pfam" id="PF02872">
    <property type="entry name" value="5_nucleotid_C"/>
    <property type="match status" value="1"/>
</dbReference>
<dbReference type="Pfam" id="PF00149">
    <property type="entry name" value="Metallophos"/>
    <property type="match status" value="1"/>
</dbReference>
<evidence type="ECO:0000256" key="1">
    <source>
        <dbReference type="ARBA" id="ARBA00022729"/>
    </source>
</evidence>
<dbReference type="OrthoDB" id="9803927at2"/>
<reference evidence="5 6" key="1">
    <citation type="submission" date="2015-12" db="EMBL/GenBank/DDBJ databases">
        <authorList>
            <person name="Shamseldin A."/>
            <person name="Moawad H."/>
            <person name="Abd El-Rahim W.M."/>
            <person name="Sadowsky M.J."/>
        </authorList>
    </citation>
    <scope>NUCLEOTIDE SEQUENCE [LARGE SCALE GENOMIC DNA]</scope>
    <source>
        <strain evidence="5 6">ZGT118</strain>
    </source>
</reference>
<dbReference type="InterPro" id="IPR029052">
    <property type="entry name" value="Metallo-depent_PP-like"/>
</dbReference>
<comment type="similarity">
    <text evidence="2">Belongs to the 5'-nucleotidase family.</text>
</comment>
<gene>
    <name evidence="5" type="ORF">AVO45_12295</name>
</gene>
<keyword evidence="1" id="KW-0732">Signal</keyword>
<evidence type="ECO:0000313" key="5">
    <source>
        <dbReference type="EMBL" id="KUJ76558.1"/>
    </source>
</evidence>
<dbReference type="InterPro" id="IPR006179">
    <property type="entry name" value="5_nucleotidase/apyrase"/>
</dbReference>
<sequence length="627" mass="67814">MENPPADARTARLRLLATTDLHMNLTGFDYYADRPDPTVGLTRTAQLIRAARREAESLGWQTLLVDNGDSLQGTALGDWAAEQTTDRHPLMQAFDLLGYDAVGLGNHDFEFGLGKLEEILAQSPCPVLCSNMRLIGSRAPWQPSLILNRTLQAEGQPVPIRVGVLSVLPPQTTQWAAHHLDGVAEVSDILETAEATAHDLRQQGCDVVIALAHSGLSTEMARPGLENAVVPLAAIDAIDAIVAGHTHLTLPGKGHEGLRQVEQTTGKVHGKPVVMPGSAGSHLGVIDLTLTRSAHDRLRVTESCSALRAIYGRDQTGIPQPTVSEDPQLTKVFAKGHAATRIQMRKPVGRTTTPLHSYFSFCAPDRGLALVAAAQAAALRGFLEGRSEAELPLLSATAPSKFGGRAGPRHYTDVPAGEMSMRHVADLHVFPNELRAVIVSGRQIRDWLEMSACLFNRIKPGSRDSALIDPSRAGHNFDVLHGLEYAIDPSGPARFRLDGSLIAPDHNRIDHLTWNGQPLCDEQHFVVALNNYRASGGGHFAALAGAEAVDLPPIRIQEILRDYIAGRRPKDPLEQTPPPWRFADLGGTQVILRTGPDARRYLGDIAALKPVPLGTDTEGFLQIRLTL</sequence>
<dbReference type="GO" id="GO:0009166">
    <property type="term" value="P:nucleotide catabolic process"/>
    <property type="evidence" value="ECO:0007669"/>
    <property type="project" value="InterPro"/>
</dbReference>
<keyword evidence="6" id="KW-1185">Reference proteome</keyword>
<dbReference type="NCBIfam" id="NF006938">
    <property type="entry name" value="PRK09420.1"/>
    <property type="match status" value="1"/>
</dbReference>
<evidence type="ECO:0000256" key="2">
    <source>
        <dbReference type="RuleBase" id="RU362119"/>
    </source>
</evidence>
<dbReference type="RefSeq" id="WP_068348587.1">
    <property type="nucleotide sequence ID" value="NZ_LQBQ01000035.1"/>
</dbReference>
<protein>
    <submittedName>
        <fullName evidence="5">Bifunctional metallophosphatase/5'-nucleotidase</fullName>
    </submittedName>
</protein>
<dbReference type="Gene3D" id="3.90.780.10">
    <property type="entry name" value="5'-Nucleotidase, C-terminal domain"/>
    <property type="match status" value="1"/>
</dbReference>
<dbReference type="PRINTS" id="PR01607">
    <property type="entry name" value="APYRASEFAMLY"/>
</dbReference>
<dbReference type="GO" id="GO:0000166">
    <property type="term" value="F:nucleotide binding"/>
    <property type="evidence" value="ECO:0007669"/>
    <property type="project" value="UniProtKB-KW"/>
</dbReference>
<dbReference type="GO" id="GO:0030288">
    <property type="term" value="C:outer membrane-bounded periplasmic space"/>
    <property type="evidence" value="ECO:0007669"/>
    <property type="project" value="TreeGrafter"/>
</dbReference>
<dbReference type="InterPro" id="IPR036907">
    <property type="entry name" value="5'-Nucleotdase_C_sf"/>
</dbReference>
<evidence type="ECO:0000259" key="4">
    <source>
        <dbReference type="Pfam" id="PF02872"/>
    </source>
</evidence>
<dbReference type="PANTHER" id="PTHR11575">
    <property type="entry name" value="5'-NUCLEOTIDASE-RELATED"/>
    <property type="match status" value="1"/>
</dbReference>
<dbReference type="Gene3D" id="3.60.21.10">
    <property type="match status" value="1"/>
</dbReference>
<dbReference type="InterPro" id="IPR008334">
    <property type="entry name" value="5'-Nucleotdase_C"/>
</dbReference>